<dbReference type="HOGENOM" id="CLU_2504949_0_0_2"/>
<organism evidence="1 2">
    <name type="scientific">Methanomethylovorans hollandica (strain DSM 15978 / NBRC 107637 / DMS1)</name>
    <dbReference type="NCBI Taxonomy" id="867904"/>
    <lineage>
        <taxon>Archaea</taxon>
        <taxon>Methanobacteriati</taxon>
        <taxon>Methanobacteriota</taxon>
        <taxon>Stenosarchaea group</taxon>
        <taxon>Methanomicrobia</taxon>
        <taxon>Methanosarcinales</taxon>
        <taxon>Methanosarcinaceae</taxon>
        <taxon>Methanomethylovorans</taxon>
    </lineage>
</organism>
<name>L0KZ03_METHD</name>
<dbReference type="GeneID" id="14406866"/>
<reference evidence="2" key="1">
    <citation type="submission" date="2012-02" db="EMBL/GenBank/DDBJ databases">
        <title>Complete sequence of chromosome of Methanomethylovorans hollandica DSM 15978.</title>
        <authorList>
            <person name="Lucas S."/>
            <person name="Copeland A."/>
            <person name="Lapidus A."/>
            <person name="Glavina del Rio T."/>
            <person name="Dalin E."/>
            <person name="Tice H."/>
            <person name="Bruce D."/>
            <person name="Goodwin L."/>
            <person name="Pitluck S."/>
            <person name="Peters L."/>
            <person name="Mikhailova N."/>
            <person name="Held B."/>
            <person name="Kyrpides N."/>
            <person name="Mavromatis K."/>
            <person name="Ivanova N."/>
            <person name="Brettin T."/>
            <person name="Detter J.C."/>
            <person name="Han C."/>
            <person name="Larimer F."/>
            <person name="Land M."/>
            <person name="Hauser L."/>
            <person name="Markowitz V."/>
            <person name="Cheng J.-F."/>
            <person name="Hugenholtz P."/>
            <person name="Woyke T."/>
            <person name="Wu D."/>
            <person name="Spring S."/>
            <person name="Schroeder M."/>
            <person name="Brambilla E."/>
            <person name="Klenk H.-P."/>
            <person name="Eisen J.A."/>
        </authorList>
    </citation>
    <scope>NUCLEOTIDE SEQUENCE [LARGE SCALE GENOMIC DNA]</scope>
    <source>
        <strain evidence="2">DSM 15978 / NBRC 107637 / DMS1</strain>
    </source>
</reference>
<evidence type="ECO:0000313" key="1">
    <source>
        <dbReference type="EMBL" id="AGB49293.1"/>
    </source>
</evidence>
<protein>
    <submittedName>
        <fullName evidence="1">Uncharacterized protein</fullName>
    </submittedName>
</protein>
<dbReference type="KEGG" id="mhz:Metho_1057"/>
<sequence>MHDLFYFSQSLLSPGKDRSHSRKKQCPDHLSLRESILPCETCANEEVSTEGRIHMNVKNSSKDEVMDKIKRQKRYGQLVFGELKK</sequence>
<dbReference type="Proteomes" id="UP000010866">
    <property type="component" value="Chromosome"/>
</dbReference>
<proteinExistence type="predicted"/>
<dbReference type="AlphaFoldDB" id="L0KZ03"/>
<evidence type="ECO:0000313" key="2">
    <source>
        <dbReference type="Proteomes" id="UP000010866"/>
    </source>
</evidence>
<keyword evidence="2" id="KW-1185">Reference proteome</keyword>
<gene>
    <name evidence="1" type="ordered locus">Metho_1057</name>
</gene>
<accession>L0KZ03</accession>
<dbReference type="RefSeq" id="WP_015324459.1">
    <property type="nucleotide sequence ID" value="NC_019977.1"/>
</dbReference>
<dbReference type="EMBL" id="CP003362">
    <property type="protein sequence ID" value="AGB49293.1"/>
    <property type="molecule type" value="Genomic_DNA"/>
</dbReference>